<dbReference type="GO" id="GO:0009986">
    <property type="term" value="C:cell surface"/>
    <property type="evidence" value="ECO:0007669"/>
    <property type="project" value="TreeGrafter"/>
</dbReference>
<dbReference type="InterPro" id="IPR001846">
    <property type="entry name" value="VWF_type-D"/>
</dbReference>
<dbReference type="PANTHER" id="PTHR14949:SF54">
    <property type="entry name" value="VWFD DOMAIN-CONTAINING PROTEIN"/>
    <property type="match status" value="1"/>
</dbReference>
<dbReference type="GeneID" id="111107798"/>
<keyword evidence="6" id="KW-1185">Reference proteome</keyword>
<dbReference type="Pfam" id="PF26129">
    <property type="entry name" value="Vwde"/>
    <property type="match status" value="1"/>
</dbReference>
<reference evidence="7" key="1">
    <citation type="submission" date="2025-08" db="UniProtKB">
        <authorList>
            <consortium name="RefSeq"/>
        </authorList>
    </citation>
    <scope>IDENTIFICATION</scope>
    <source>
        <tissue evidence="7">Whole sample</tissue>
    </source>
</reference>
<feature type="domain" description="VWFD" evidence="5">
    <location>
        <begin position="390"/>
        <end position="570"/>
    </location>
</feature>
<dbReference type="AlphaFoldDB" id="A0A8B8B629"/>
<keyword evidence="3" id="KW-0472">Membrane</keyword>
<dbReference type="InterPro" id="IPR058727">
    <property type="entry name" value="Helical_Vwde"/>
</dbReference>
<dbReference type="RefSeq" id="XP_022298862.1">
    <property type="nucleotide sequence ID" value="XM_022443154.1"/>
</dbReference>
<keyword evidence="3" id="KW-0812">Transmembrane</keyword>
<dbReference type="Proteomes" id="UP000694844">
    <property type="component" value="Chromosome 8"/>
</dbReference>
<evidence type="ECO:0000313" key="7">
    <source>
        <dbReference type="RefSeq" id="XP_022298862.1"/>
    </source>
</evidence>
<evidence type="ECO:0000259" key="5">
    <source>
        <dbReference type="PROSITE" id="PS51233"/>
    </source>
</evidence>
<gene>
    <name evidence="7" type="primary">LOC111107798</name>
</gene>
<dbReference type="Gene3D" id="2.60.120.260">
    <property type="entry name" value="Galactose-binding domain-like"/>
    <property type="match status" value="1"/>
</dbReference>
<protein>
    <submittedName>
        <fullName evidence="7">von Willebrand factor D and EGF domain-containing protein-like isoform X1</fullName>
    </submittedName>
</protein>
<keyword evidence="3" id="KW-1133">Transmembrane helix</keyword>
<feature type="chain" id="PRO_5034012152" evidence="4">
    <location>
        <begin position="22"/>
        <end position="1021"/>
    </location>
</feature>
<dbReference type="InterPro" id="IPR050969">
    <property type="entry name" value="Dev_Signal_Modulators"/>
</dbReference>
<accession>A0A8B8B629</accession>
<dbReference type="PANTHER" id="PTHR14949">
    <property type="entry name" value="EGF-LIKE-DOMAIN, MULTIPLE 7, 8"/>
    <property type="match status" value="1"/>
</dbReference>
<feature type="transmembrane region" description="Helical" evidence="3">
    <location>
        <begin position="970"/>
        <end position="990"/>
    </location>
</feature>
<evidence type="ECO:0000256" key="1">
    <source>
        <dbReference type="ARBA" id="ARBA00022729"/>
    </source>
</evidence>
<dbReference type="GO" id="GO:0005576">
    <property type="term" value="C:extracellular region"/>
    <property type="evidence" value="ECO:0007669"/>
    <property type="project" value="TreeGrafter"/>
</dbReference>
<dbReference type="GO" id="GO:0005102">
    <property type="term" value="F:signaling receptor binding"/>
    <property type="evidence" value="ECO:0007669"/>
    <property type="project" value="TreeGrafter"/>
</dbReference>
<evidence type="ECO:0000313" key="6">
    <source>
        <dbReference type="Proteomes" id="UP000694844"/>
    </source>
</evidence>
<evidence type="ECO:0000256" key="2">
    <source>
        <dbReference type="ARBA" id="ARBA00023157"/>
    </source>
</evidence>
<sequence length="1021" mass="116157">MTSFALHVLFYTLSNVFLTSGNVHKDVLVTNSNSYITEQTNLAEGSDNVKTSPKPVLQVPELTKKTAHSFLNAGVISRRLKRDDDQNIYEECREGCSYEEVQEWINYNQYTIDVCSWMKQENCGKCKSQDVCKTAIEDCTRLDSYIVECVDPKQPFISAGLRNVSDEDNEIKQELYFKCTSEEIKSGSQFDFFQFIWSVDGNVSFTSEIVEKGNLSNGYFYEKNGITRLGIKITCQYIAYKTYEDNGTISKISESFFAGIKVLNEPITVERGKKGVIVLQLTVPFGCYYDKEEEKFWPCSLNVELKTQQLSKCGGITSNSLCGTSFNNEKWNELRNIFVHHNNEFDYKISSVHRVKLSTLPFNSHPIWSNIELPVVQIHIKDKLTKWPGKSCYSHSDPHMQTFDGKPYENQNSGTFIMYESRDGQNNLLQVQIKLTPCNKWSGPGIYCNCGVAIRAAADVYIINRCPGDEQFFGFKNCVDDALDVRKHDDFNYVVYFPTSTYIHLHLWTYQTENVIEVNIFPSIFDEEQSGGLCNKLGSNWNDLFDSRGQISVNLQHFVDSWRVGLNDDLFQMEKSDFSNLNPMAINVTICSCLEMNGNEMTCGKELDCPKPEQPVKNSVCREKSKRSARSLFTYLPRKIHHLPKKREVAKRSAVRTTRMGNGEARKFCEEYMNASKSFQACKEVPNIDPEKAIESCILDIQLTNTTIWAAASREGFKDLCRKEIRQNNTLMEDDQGKLLVNLIKGVMCPNECSGHGQCKNGSCECYGDFGGSDCSQNLTIPPEVLSVNQDSGGLCDASDCEEVTVHGNMFLDRKDLMCKMTRFQASISNSKVYYETTITSAEHNTLAEVLCSIPNARRKRNTNLNNNHFVTGYVVSVSNNAEHYSSGREIYILDSRCQDTINVSGQLRFALKEKYCFINGQCVSEDAEYGLNNCYVCNTKTNVFSWSLNLTKNGCEIFAREESHQDYSIPIWTTVGGLFLFIFIVVTFVKLRINRMKIEDAVANHLPPYYDAAKPKYVHR</sequence>
<proteinExistence type="predicted"/>
<evidence type="ECO:0000256" key="4">
    <source>
        <dbReference type="SAM" id="SignalP"/>
    </source>
</evidence>
<keyword evidence="1 4" id="KW-0732">Signal</keyword>
<dbReference type="KEGG" id="cvn:111107798"/>
<dbReference type="PROSITE" id="PS51233">
    <property type="entry name" value="VWFD"/>
    <property type="match status" value="1"/>
</dbReference>
<name>A0A8B8B629_CRAVI</name>
<dbReference type="OrthoDB" id="10001041at2759"/>
<evidence type="ECO:0000256" key="3">
    <source>
        <dbReference type="SAM" id="Phobius"/>
    </source>
</evidence>
<feature type="signal peptide" evidence="4">
    <location>
        <begin position="1"/>
        <end position="21"/>
    </location>
</feature>
<organism evidence="6 7">
    <name type="scientific">Crassostrea virginica</name>
    <name type="common">Eastern oyster</name>
    <dbReference type="NCBI Taxonomy" id="6565"/>
    <lineage>
        <taxon>Eukaryota</taxon>
        <taxon>Metazoa</taxon>
        <taxon>Spiralia</taxon>
        <taxon>Lophotrochozoa</taxon>
        <taxon>Mollusca</taxon>
        <taxon>Bivalvia</taxon>
        <taxon>Autobranchia</taxon>
        <taxon>Pteriomorphia</taxon>
        <taxon>Ostreida</taxon>
        <taxon>Ostreoidea</taxon>
        <taxon>Ostreidae</taxon>
        <taxon>Crassostrea</taxon>
    </lineage>
</organism>
<keyword evidence="2" id="KW-1015">Disulfide bond</keyword>